<dbReference type="RefSeq" id="WP_386103394.1">
    <property type="nucleotide sequence ID" value="NZ_JBHUOZ010000003.1"/>
</dbReference>
<dbReference type="Gene3D" id="1.10.443.10">
    <property type="entry name" value="Intergrase catalytic core"/>
    <property type="match status" value="1"/>
</dbReference>
<accession>A0ABW6A9T0</accession>
<evidence type="ECO:0000259" key="2">
    <source>
        <dbReference type="PROSITE" id="PS51898"/>
    </source>
</evidence>
<keyword evidence="4" id="KW-1185">Reference proteome</keyword>
<dbReference type="InterPro" id="IPR013762">
    <property type="entry name" value="Integrase-like_cat_sf"/>
</dbReference>
<evidence type="ECO:0000256" key="1">
    <source>
        <dbReference type="ARBA" id="ARBA00023172"/>
    </source>
</evidence>
<comment type="caution">
    <text evidence="3">The sequence shown here is derived from an EMBL/GenBank/DDBJ whole genome shotgun (WGS) entry which is preliminary data.</text>
</comment>
<dbReference type="PROSITE" id="PS51898">
    <property type="entry name" value="TYR_RECOMBINASE"/>
    <property type="match status" value="1"/>
</dbReference>
<name>A0ABW6A9T0_9BACT</name>
<organism evidence="3 4">
    <name type="scientific">Terrimonas rubra</name>
    <dbReference type="NCBI Taxonomy" id="1035890"/>
    <lineage>
        <taxon>Bacteria</taxon>
        <taxon>Pseudomonadati</taxon>
        <taxon>Bacteroidota</taxon>
        <taxon>Chitinophagia</taxon>
        <taxon>Chitinophagales</taxon>
        <taxon>Chitinophagaceae</taxon>
        <taxon>Terrimonas</taxon>
    </lineage>
</organism>
<sequence>MDKIYLTLDEIKAIFDLELDGTLAKIRDRFLIGCVTGLRFSDYSRFNGEHLSGNIVKILTKKVNREVVIPAHRLLLVTLERNNNILPESYTLRYYNMMLKIIGSMAGINDFVKIEEKIEGTVVNKLVRKFELITTHTARRSFATNAYLAKIPVAKIMLITGHSTETAFFRYIRISKMENAQELANHEFFR</sequence>
<proteinExistence type="predicted"/>
<protein>
    <recommendedName>
        <fullName evidence="2">Tyr recombinase domain-containing protein</fullName>
    </recommendedName>
</protein>
<evidence type="ECO:0000313" key="3">
    <source>
        <dbReference type="EMBL" id="MFD2922057.1"/>
    </source>
</evidence>
<dbReference type="InterPro" id="IPR011010">
    <property type="entry name" value="DNA_brk_join_enz"/>
</dbReference>
<dbReference type="EMBL" id="JBHUOZ010000003">
    <property type="protein sequence ID" value="MFD2922057.1"/>
    <property type="molecule type" value="Genomic_DNA"/>
</dbReference>
<dbReference type="InterPro" id="IPR002104">
    <property type="entry name" value="Integrase_catalytic"/>
</dbReference>
<dbReference type="SUPFAM" id="SSF56349">
    <property type="entry name" value="DNA breaking-rejoining enzymes"/>
    <property type="match status" value="1"/>
</dbReference>
<keyword evidence="1" id="KW-0233">DNA recombination</keyword>
<reference evidence="4" key="1">
    <citation type="journal article" date="2019" name="Int. J. Syst. Evol. Microbiol.">
        <title>The Global Catalogue of Microorganisms (GCM) 10K type strain sequencing project: providing services to taxonomists for standard genome sequencing and annotation.</title>
        <authorList>
            <consortium name="The Broad Institute Genomics Platform"/>
            <consortium name="The Broad Institute Genome Sequencing Center for Infectious Disease"/>
            <person name="Wu L."/>
            <person name="Ma J."/>
        </authorList>
    </citation>
    <scope>NUCLEOTIDE SEQUENCE [LARGE SCALE GENOMIC DNA]</scope>
    <source>
        <strain evidence="4">KCTC 23299</strain>
    </source>
</reference>
<gene>
    <name evidence="3" type="ORF">ACFS6H_20215</name>
</gene>
<dbReference type="Proteomes" id="UP001597511">
    <property type="component" value="Unassembled WGS sequence"/>
</dbReference>
<feature type="domain" description="Tyr recombinase" evidence="2">
    <location>
        <begin position="1"/>
        <end position="184"/>
    </location>
</feature>
<evidence type="ECO:0000313" key="4">
    <source>
        <dbReference type="Proteomes" id="UP001597511"/>
    </source>
</evidence>